<evidence type="ECO:0000313" key="2">
    <source>
        <dbReference type="Proteomes" id="UP001470230"/>
    </source>
</evidence>
<dbReference type="SUPFAM" id="SSF52540">
    <property type="entry name" value="P-loop containing nucleoside triphosphate hydrolases"/>
    <property type="match status" value="1"/>
</dbReference>
<name>A0ABR2JEY7_9EUKA</name>
<dbReference type="EMBL" id="JAPFFF010000012">
    <property type="protein sequence ID" value="KAK8876514.1"/>
    <property type="molecule type" value="Genomic_DNA"/>
</dbReference>
<reference evidence="1 2" key="1">
    <citation type="submission" date="2024-04" db="EMBL/GenBank/DDBJ databases">
        <title>Tritrichomonas musculus Genome.</title>
        <authorList>
            <person name="Alves-Ferreira E."/>
            <person name="Grigg M."/>
            <person name="Lorenzi H."/>
            <person name="Galac M."/>
        </authorList>
    </citation>
    <scope>NUCLEOTIDE SEQUENCE [LARGE SCALE GENOMIC DNA]</scope>
    <source>
        <strain evidence="1 2">EAF2021</strain>
    </source>
</reference>
<dbReference type="Gene3D" id="3.40.50.300">
    <property type="entry name" value="P-loop containing nucleotide triphosphate hydrolases"/>
    <property type="match status" value="1"/>
</dbReference>
<accession>A0ABR2JEY7</accession>
<organism evidence="1 2">
    <name type="scientific">Tritrichomonas musculus</name>
    <dbReference type="NCBI Taxonomy" id="1915356"/>
    <lineage>
        <taxon>Eukaryota</taxon>
        <taxon>Metamonada</taxon>
        <taxon>Parabasalia</taxon>
        <taxon>Tritrichomonadida</taxon>
        <taxon>Tritrichomonadidae</taxon>
        <taxon>Tritrichomonas</taxon>
    </lineage>
</organism>
<dbReference type="InterPro" id="IPR027417">
    <property type="entry name" value="P-loop_NTPase"/>
</dbReference>
<proteinExistence type="predicted"/>
<keyword evidence="2" id="KW-1185">Reference proteome</keyword>
<protein>
    <recommendedName>
        <fullName evidence="3">Guanylate-binding protein N-terminal domain-containing protein</fullName>
    </recommendedName>
</protein>
<comment type="caution">
    <text evidence="1">The sequence shown here is derived from an EMBL/GenBank/DDBJ whole genome shotgun (WGS) entry which is preliminary data.</text>
</comment>
<sequence length="628" mass="71853">MYCKPTIKFEGKNILLSSQLVDDLNRASNPQLVIVSGNGRTGKSTLANILVNPVLHPDRETFKTDEGNVPVTMDIQYVSMKLSDLLRIHKININPCPNSEIFILDCEGIDSLGDSTLMIRKAICSLFQISTVNLFVTKTLDRSNIYDLKSFFTLPQLIPGSHQQLYKSYAVVITNSGVPGRPSEEEFEQKRKENDAKQTDLFISHVNDKNIRISKENAALFAQPKWDRPNHYFESINDLIRFIAKSASKRIAIPGKNLVQIFNKCSPFISQINDLDNQDIRLEHVIDNLISSYFQQAMNSCEYLINNAVKDINNKSASELIDLSKKNYTYPFENNILASFAQNANGSFNNITNLFPEKYNRYRNDLQRKIKSSLNNAFSNRCQSILIPYVSKKVIDDKTYDIRHYFGNQTSYSLRSINDNNLADSYSSDAADSFYNQLHAVNASLTSGSEYVRHSNEIKSTIKNKVHSYYRDRCNECPPYPKSVYEARKAGQNGSIVTLYPPKAGRKSADFKVIGNDEVTIDGMKILFTNLITKDSLTNELERKSRYISAKVDIYNLTIIPEITRLTYREEGYRRKPKWLHHLHHRYYIDIIKITLPNPFYFLDGTQTYEIGSHGHNVDVPPISFKII</sequence>
<evidence type="ECO:0000313" key="1">
    <source>
        <dbReference type="EMBL" id="KAK8876514.1"/>
    </source>
</evidence>
<evidence type="ECO:0008006" key="3">
    <source>
        <dbReference type="Google" id="ProtNLM"/>
    </source>
</evidence>
<gene>
    <name evidence="1" type="ORF">M9Y10_006728</name>
</gene>
<dbReference type="Proteomes" id="UP001470230">
    <property type="component" value="Unassembled WGS sequence"/>
</dbReference>